<dbReference type="PANTHER" id="PTHR37984:SF5">
    <property type="entry name" value="PROTEIN NYNRIN-LIKE"/>
    <property type="match status" value="1"/>
</dbReference>
<feature type="compositionally biased region" description="Polar residues" evidence="1">
    <location>
        <begin position="239"/>
        <end position="262"/>
    </location>
</feature>
<gene>
    <name evidence="2" type="ORF">OXX778_LOCUS7979</name>
</gene>
<comment type="caution">
    <text evidence="2">The sequence shown here is derived from an EMBL/GenBank/DDBJ whole genome shotgun (WGS) entry which is preliminary data.</text>
</comment>
<dbReference type="OrthoDB" id="441971at2759"/>
<dbReference type="GO" id="GO:0003676">
    <property type="term" value="F:nucleic acid binding"/>
    <property type="evidence" value="ECO:0007669"/>
    <property type="project" value="InterPro"/>
</dbReference>
<keyword evidence="3" id="KW-1185">Reference proteome</keyword>
<evidence type="ECO:0000313" key="2">
    <source>
        <dbReference type="EMBL" id="CAF0831300.1"/>
    </source>
</evidence>
<dbReference type="SUPFAM" id="SSF53098">
    <property type="entry name" value="Ribonuclease H-like"/>
    <property type="match status" value="1"/>
</dbReference>
<feature type="compositionally biased region" description="Basic residues" evidence="1">
    <location>
        <begin position="267"/>
        <end position="284"/>
    </location>
</feature>
<evidence type="ECO:0000313" key="3">
    <source>
        <dbReference type="Proteomes" id="UP000663879"/>
    </source>
</evidence>
<name>A0A813UMM5_9BILA</name>
<proteinExistence type="predicted"/>
<dbReference type="Gene3D" id="3.30.420.10">
    <property type="entry name" value="Ribonuclease H-like superfamily/Ribonuclease H"/>
    <property type="match status" value="1"/>
</dbReference>
<feature type="region of interest" description="Disordered" evidence="1">
    <location>
        <begin position="239"/>
        <end position="324"/>
    </location>
</feature>
<dbReference type="PANTHER" id="PTHR37984">
    <property type="entry name" value="PROTEIN CBG26694"/>
    <property type="match status" value="1"/>
</dbReference>
<dbReference type="InterPro" id="IPR036397">
    <property type="entry name" value="RNaseH_sf"/>
</dbReference>
<dbReference type="EMBL" id="CAJNOC010001063">
    <property type="protein sequence ID" value="CAF0831300.1"/>
    <property type="molecule type" value="Genomic_DNA"/>
</dbReference>
<accession>A0A813UMM5</accession>
<protein>
    <recommendedName>
        <fullName evidence="4">Integrase catalytic domain-containing protein</fullName>
    </recommendedName>
</protein>
<dbReference type="Proteomes" id="UP000663879">
    <property type="component" value="Unassembled WGS sequence"/>
</dbReference>
<dbReference type="AlphaFoldDB" id="A0A813UMM5"/>
<evidence type="ECO:0000256" key="1">
    <source>
        <dbReference type="SAM" id="MobiDB-lite"/>
    </source>
</evidence>
<sequence length="324" mass="36591">MIQEETMSINANEMAKSNLNKDSKKVVLPNELDSNSFSDKPIVGQAIFNNPLVKYICDSGADKSIISMELFNLIKKHDPETVMDKYNGNRYFSCIEVNELDQDGEKTDTNTEATQSNAEIIAQNPSSMTVNQFKSLREEQVKDLDVEWIIDLKTSYGDNIRRLKTTPFHPQCDGQSERTIQTIKNMIKAYIDVDQLNWDLCLNQLAFAFNSSVHASTNQTSFEMISLSENESIDSVIQFSDSENDSQSAGSESTNRITQKNSSKTKGVYKKVKNKPLQNKKRPNTKGIGIENRVEIEETNVPANADSNSRRSTRARRAPDRLKL</sequence>
<reference evidence="2" key="1">
    <citation type="submission" date="2021-02" db="EMBL/GenBank/DDBJ databases">
        <authorList>
            <person name="Nowell W R."/>
        </authorList>
    </citation>
    <scope>NUCLEOTIDE SEQUENCE</scope>
    <source>
        <strain evidence="2">Ploen Becks lab</strain>
    </source>
</reference>
<organism evidence="2 3">
    <name type="scientific">Brachionus calyciflorus</name>
    <dbReference type="NCBI Taxonomy" id="104777"/>
    <lineage>
        <taxon>Eukaryota</taxon>
        <taxon>Metazoa</taxon>
        <taxon>Spiralia</taxon>
        <taxon>Gnathifera</taxon>
        <taxon>Rotifera</taxon>
        <taxon>Eurotatoria</taxon>
        <taxon>Monogononta</taxon>
        <taxon>Pseudotrocha</taxon>
        <taxon>Ploima</taxon>
        <taxon>Brachionidae</taxon>
        <taxon>Brachionus</taxon>
    </lineage>
</organism>
<dbReference type="InterPro" id="IPR012337">
    <property type="entry name" value="RNaseH-like_sf"/>
</dbReference>
<dbReference type="InterPro" id="IPR050951">
    <property type="entry name" value="Retrovirus_Pol_polyprotein"/>
</dbReference>
<evidence type="ECO:0008006" key="4">
    <source>
        <dbReference type="Google" id="ProtNLM"/>
    </source>
</evidence>